<keyword evidence="2" id="KW-1185">Reference proteome</keyword>
<dbReference type="EMBL" id="SNWM01000002">
    <property type="protein sequence ID" value="TDO22373.1"/>
    <property type="molecule type" value="Genomic_DNA"/>
</dbReference>
<comment type="caution">
    <text evidence="1">The sequence shown here is derived from an EMBL/GenBank/DDBJ whole genome shotgun (WGS) entry which is preliminary data.</text>
</comment>
<gene>
    <name evidence="1" type="ORF">CLV32_1344</name>
</gene>
<dbReference type="RefSeq" id="WP_133553679.1">
    <property type="nucleotide sequence ID" value="NZ_SNWM01000002.1"/>
</dbReference>
<dbReference type="Proteomes" id="UP000295499">
    <property type="component" value="Unassembled WGS sequence"/>
</dbReference>
<evidence type="ECO:0008006" key="3">
    <source>
        <dbReference type="Google" id="ProtNLM"/>
    </source>
</evidence>
<accession>A0A4R6IK27</accession>
<reference evidence="1 2" key="1">
    <citation type="submission" date="2019-03" db="EMBL/GenBank/DDBJ databases">
        <title>Genomic Encyclopedia of Archaeal and Bacterial Type Strains, Phase II (KMG-II): from individual species to whole genera.</title>
        <authorList>
            <person name="Goeker M."/>
        </authorList>
    </citation>
    <scope>NUCLEOTIDE SEQUENCE [LARGE SCALE GENOMIC DNA]</scope>
    <source>
        <strain evidence="1 2">DSM 19034</strain>
    </source>
</reference>
<evidence type="ECO:0000313" key="2">
    <source>
        <dbReference type="Proteomes" id="UP000295499"/>
    </source>
</evidence>
<sequence length="313" mass="35607">MKLSEKELNKLIAEAGKLNKDQKQELLTSVNESLINANCPVITAEQITFMPQSVGNWGMQDSTLTTIIFDHYYPPALDGQYAHFTDLNAFDSILKQKKMRLTSPLKRESDDEFIHVYDEYGMDGYQNSTHPVSGKKALMENLFYLSLTGNQSSDIDMQRGMWDHFGNAGTGVKLVFQITVKNHDSFRKVFYPEISGDLSKDLITNLKRIAAIYDRPFVINRTSRLGAFYISNVFKDEYETRLLVKKLPEMPFPFPVHINSAGIPFIELDFDNKLVNFNLIEVQPGFNCDRSHLQSILDSYHSSATLLPSAKTP</sequence>
<evidence type="ECO:0000313" key="1">
    <source>
        <dbReference type="EMBL" id="TDO22373.1"/>
    </source>
</evidence>
<name>A0A4R6IK27_9SPHI</name>
<proteinExistence type="predicted"/>
<dbReference type="AlphaFoldDB" id="A0A4R6IK27"/>
<protein>
    <recommendedName>
        <fullName evidence="3">DUF2971 family protein</fullName>
    </recommendedName>
</protein>
<organism evidence="1 2">
    <name type="scientific">Pedobacter duraquae</name>
    <dbReference type="NCBI Taxonomy" id="425511"/>
    <lineage>
        <taxon>Bacteria</taxon>
        <taxon>Pseudomonadati</taxon>
        <taxon>Bacteroidota</taxon>
        <taxon>Sphingobacteriia</taxon>
        <taxon>Sphingobacteriales</taxon>
        <taxon>Sphingobacteriaceae</taxon>
        <taxon>Pedobacter</taxon>
    </lineage>
</organism>
<dbReference type="OrthoDB" id="2083139at2"/>